<dbReference type="AlphaFoldDB" id="A0A8B8K611"/>
<keyword evidence="2" id="KW-1185">Reference proteome</keyword>
<evidence type="ECO:0000313" key="2">
    <source>
        <dbReference type="Proteomes" id="UP000694853"/>
    </source>
</evidence>
<dbReference type="GeneID" id="113852970"/>
<feature type="region of interest" description="Disordered" evidence="1">
    <location>
        <begin position="1"/>
        <end position="125"/>
    </location>
</feature>
<dbReference type="PANTHER" id="PTHR34468:SF2">
    <property type="entry name" value="MICROTUBULE-ASSOCIATED FUTSCH-LIKE PROTEIN"/>
    <property type="match status" value="1"/>
</dbReference>
<dbReference type="RefSeq" id="XP_027339197.1">
    <property type="nucleotide sequence ID" value="XM_027483396.1"/>
</dbReference>
<feature type="compositionally biased region" description="Polar residues" evidence="1">
    <location>
        <begin position="276"/>
        <end position="296"/>
    </location>
</feature>
<organism evidence="2 3">
    <name type="scientific">Abrus precatorius</name>
    <name type="common">Indian licorice</name>
    <name type="synonym">Glycine abrus</name>
    <dbReference type="NCBI Taxonomy" id="3816"/>
    <lineage>
        <taxon>Eukaryota</taxon>
        <taxon>Viridiplantae</taxon>
        <taxon>Streptophyta</taxon>
        <taxon>Embryophyta</taxon>
        <taxon>Tracheophyta</taxon>
        <taxon>Spermatophyta</taxon>
        <taxon>Magnoliopsida</taxon>
        <taxon>eudicotyledons</taxon>
        <taxon>Gunneridae</taxon>
        <taxon>Pentapetalae</taxon>
        <taxon>rosids</taxon>
        <taxon>fabids</taxon>
        <taxon>Fabales</taxon>
        <taxon>Fabaceae</taxon>
        <taxon>Papilionoideae</taxon>
        <taxon>50 kb inversion clade</taxon>
        <taxon>NPAAA clade</taxon>
        <taxon>indigoferoid/millettioid clade</taxon>
        <taxon>Abreae</taxon>
        <taxon>Abrus</taxon>
    </lineage>
</organism>
<feature type="region of interest" description="Disordered" evidence="1">
    <location>
        <begin position="216"/>
        <end position="361"/>
    </location>
</feature>
<accession>A0A8B8K611</accession>
<evidence type="ECO:0000313" key="3">
    <source>
        <dbReference type="RefSeq" id="XP_027339197.1"/>
    </source>
</evidence>
<dbReference type="OrthoDB" id="1930709at2759"/>
<dbReference type="Proteomes" id="UP000694853">
    <property type="component" value="Unplaced"/>
</dbReference>
<reference evidence="3" key="2">
    <citation type="submission" date="2025-08" db="UniProtKB">
        <authorList>
            <consortium name="RefSeq"/>
        </authorList>
    </citation>
    <scope>IDENTIFICATION</scope>
    <source>
        <tissue evidence="3">Young leaves</tissue>
    </source>
</reference>
<feature type="compositionally biased region" description="Basic and acidic residues" evidence="1">
    <location>
        <begin position="308"/>
        <end position="334"/>
    </location>
</feature>
<feature type="compositionally biased region" description="Polar residues" evidence="1">
    <location>
        <begin position="216"/>
        <end position="225"/>
    </location>
</feature>
<name>A0A8B8K611_ABRPR</name>
<dbReference type="PANTHER" id="PTHR34468">
    <property type="entry name" value="MICROTUBULE-ASSOCIATED FUTSCH-LIKE PROTEIN"/>
    <property type="match status" value="1"/>
</dbReference>
<gene>
    <name evidence="3" type="primary">LOC113852970</name>
</gene>
<protein>
    <submittedName>
        <fullName evidence="3">Uncharacterized protein LOC113852970</fullName>
    </submittedName>
</protein>
<sequence>MEEPVKEHPSAASASASGNTARPRLQKYALRSATKSKEEKSDTPDCSNPSETKRGRGASSVSKSVSVLDFSGKDKSGSAKPPRRLSIPAKAPATSGPKLGGNITPISETRTGKSAIGQGRSKTPISDISKTSARIKLNLLTSASYWLNQIKLSESAAKHSISFGFFKLALEAGCEPLGSMQEGLKSYVSRHQLDDELGETVKELFERYGISGNTEQLQVSETISQAAEEGTLSSDDDVRSSSTMGTRKLKPKCLNIDSSSTELTPATESTKKETSQKSNPGSRLRGNFSTKTTTPRPSLDSGNRRSVRKSEKPSRQEPIKGMGKREGRKSDVKEVTAATAKGNKENMDAHTTEDISVTGVM</sequence>
<reference evidence="2" key="1">
    <citation type="journal article" date="2019" name="Toxins">
        <title>Detection of Abrin-Like and Prepropulchellin-Like Toxin Genes and Transcripts Using Whole Genome Sequencing and Full-Length Transcript Sequencing of Abrus precatorius.</title>
        <authorList>
            <person name="Hovde B.T."/>
            <person name="Daligault H.E."/>
            <person name="Hanschen E.R."/>
            <person name="Kunde Y.A."/>
            <person name="Johnson M.B."/>
            <person name="Starkenburg S.R."/>
            <person name="Johnson S.L."/>
        </authorList>
    </citation>
    <scope>NUCLEOTIDE SEQUENCE [LARGE SCALE GENOMIC DNA]</scope>
</reference>
<evidence type="ECO:0000256" key="1">
    <source>
        <dbReference type="SAM" id="MobiDB-lite"/>
    </source>
</evidence>
<feature type="compositionally biased region" description="Polar residues" evidence="1">
    <location>
        <begin position="256"/>
        <end position="268"/>
    </location>
</feature>
<feature type="compositionally biased region" description="Basic and acidic residues" evidence="1">
    <location>
        <begin position="342"/>
        <end position="353"/>
    </location>
</feature>
<dbReference type="KEGG" id="aprc:113852970"/>
<proteinExistence type="predicted"/>